<accession>A0A2P2JFB5</accession>
<dbReference type="EMBL" id="GGEC01011685">
    <property type="protein sequence ID" value="MBW92168.1"/>
    <property type="molecule type" value="Transcribed_RNA"/>
</dbReference>
<organism evidence="1">
    <name type="scientific">Rhizophora mucronata</name>
    <name type="common">Asiatic mangrove</name>
    <dbReference type="NCBI Taxonomy" id="61149"/>
    <lineage>
        <taxon>Eukaryota</taxon>
        <taxon>Viridiplantae</taxon>
        <taxon>Streptophyta</taxon>
        <taxon>Embryophyta</taxon>
        <taxon>Tracheophyta</taxon>
        <taxon>Spermatophyta</taxon>
        <taxon>Magnoliopsida</taxon>
        <taxon>eudicotyledons</taxon>
        <taxon>Gunneridae</taxon>
        <taxon>Pentapetalae</taxon>
        <taxon>rosids</taxon>
        <taxon>fabids</taxon>
        <taxon>Malpighiales</taxon>
        <taxon>Rhizophoraceae</taxon>
        <taxon>Rhizophora</taxon>
    </lineage>
</organism>
<sequence length="53" mass="5825">MGVISATILTLYANLRKMYTRQSQANIIVTINPMLLFSVCSSHGEIAARNKAI</sequence>
<name>A0A2P2JFB5_RHIMU</name>
<reference evidence="1" key="1">
    <citation type="submission" date="2018-02" db="EMBL/GenBank/DDBJ databases">
        <title>Rhizophora mucronata_Transcriptome.</title>
        <authorList>
            <person name="Meera S.P."/>
            <person name="Sreeshan A."/>
            <person name="Augustine A."/>
        </authorList>
    </citation>
    <scope>NUCLEOTIDE SEQUENCE</scope>
    <source>
        <tissue evidence="1">Leaf</tissue>
    </source>
</reference>
<proteinExistence type="predicted"/>
<protein>
    <submittedName>
        <fullName evidence="1">Uncharacterized protein</fullName>
    </submittedName>
</protein>
<evidence type="ECO:0000313" key="1">
    <source>
        <dbReference type="EMBL" id="MBW92168.1"/>
    </source>
</evidence>
<dbReference type="AlphaFoldDB" id="A0A2P2JFB5"/>